<name>A0A6J6IDC0_9ZZZZ</name>
<organism evidence="1">
    <name type="scientific">freshwater metagenome</name>
    <dbReference type="NCBI Taxonomy" id="449393"/>
    <lineage>
        <taxon>unclassified sequences</taxon>
        <taxon>metagenomes</taxon>
        <taxon>ecological metagenomes</taxon>
    </lineage>
</organism>
<evidence type="ECO:0000313" key="1">
    <source>
        <dbReference type="EMBL" id="CAB4622483.1"/>
    </source>
</evidence>
<proteinExistence type="predicted"/>
<protein>
    <submittedName>
        <fullName evidence="1">Unannotated protein</fullName>
    </submittedName>
</protein>
<sequence length="120" mass="13359">MRSSIKNEVLVHLIADYDEVVFDGNVANGLTFLIGECHAGWVVRRIDQKHGRARGNGRFQRVEVNTKVGCTKRHGYAHASCHGDARRVRVVVRLEGDDFVTFINERQDRAGNRLGGAGSD</sequence>
<reference evidence="1" key="1">
    <citation type="submission" date="2020-05" db="EMBL/GenBank/DDBJ databases">
        <authorList>
            <person name="Chiriac C."/>
            <person name="Salcher M."/>
            <person name="Ghai R."/>
            <person name="Kavagutti S V."/>
        </authorList>
    </citation>
    <scope>NUCLEOTIDE SEQUENCE</scope>
</reference>
<dbReference type="EMBL" id="CAEZVF010000086">
    <property type="protein sequence ID" value="CAB4622483.1"/>
    <property type="molecule type" value="Genomic_DNA"/>
</dbReference>
<gene>
    <name evidence="1" type="ORF">UFOPK1939_00664</name>
</gene>
<dbReference type="AlphaFoldDB" id="A0A6J6IDC0"/>
<accession>A0A6J6IDC0</accession>